<dbReference type="InterPro" id="IPR036397">
    <property type="entry name" value="RNaseH_sf"/>
</dbReference>
<dbReference type="Gene3D" id="3.30.420.10">
    <property type="entry name" value="Ribonuclease H-like superfamily/Ribonuclease H"/>
    <property type="match status" value="1"/>
</dbReference>
<dbReference type="InterPro" id="IPR047201">
    <property type="entry name" value="ERI-1_3'hExo-like"/>
</dbReference>
<gene>
    <name evidence="6" type="primary">LOC101862440</name>
</gene>
<dbReference type="InterPro" id="IPR012337">
    <property type="entry name" value="RNaseH-like_sf"/>
</dbReference>
<evidence type="ECO:0000259" key="4">
    <source>
        <dbReference type="SMART" id="SM00479"/>
    </source>
</evidence>
<organism evidence="5 6">
    <name type="scientific">Aplysia californica</name>
    <name type="common">California sea hare</name>
    <dbReference type="NCBI Taxonomy" id="6500"/>
    <lineage>
        <taxon>Eukaryota</taxon>
        <taxon>Metazoa</taxon>
        <taxon>Spiralia</taxon>
        <taxon>Lophotrochozoa</taxon>
        <taxon>Mollusca</taxon>
        <taxon>Gastropoda</taxon>
        <taxon>Heterobranchia</taxon>
        <taxon>Euthyneura</taxon>
        <taxon>Tectipleura</taxon>
        <taxon>Aplysiida</taxon>
        <taxon>Aplysioidea</taxon>
        <taxon>Aplysiidae</taxon>
        <taxon>Aplysia</taxon>
    </lineage>
</organism>
<protein>
    <submittedName>
        <fullName evidence="6">ERI1 exoribonuclease 2 isoform X3</fullName>
    </submittedName>
</protein>
<sequence length="260" mass="29314">MEAGKIKSAKEIARELGLLRKRPVSSGSPRLKSKKQKADQPFSHLIIIDFESTCWENDKTSPQEIIEFPAVLMSTANGQIEAEFHHYVQPSERPTLSSFCQQLTGISQAQVEDGIPVAVCLRKFAMWLRRLREEKGIVCADDGTAGGDKCTSGQKVAALVTWSDWDLGVCLLYEAKRKQITRPSALNRWIDLRLTYRKFYQRRPDGLNGALQDLGLIFDGRQHSGVDDARNTARVAWRMICDGCQLLITKTLKTVRRHSP</sequence>
<keyword evidence="5" id="KW-1185">Reference proteome</keyword>
<evidence type="ECO:0000313" key="5">
    <source>
        <dbReference type="Proteomes" id="UP000694888"/>
    </source>
</evidence>
<feature type="domain" description="Exonuclease" evidence="4">
    <location>
        <begin position="44"/>
        <end position="245"/>
    </location>
</feature>
<dbReference type="SUPFAM" id="SSF53098">
    <property type="entry name" value="Ribonuclease H-like"/>
    <property type="match status" value="1"/>
</dbReference>
<dbReference type="RefSeq" id="XP_005106385.1">
    <property type="nucleotide sequence ID" value="XM_005106328.3"/>
</dbReference>
<dbReference type="GeneID" id="101862440"/>
<evidence type="ECO:0000256" key="3">
    <source>
        <dbReference type="ARBA" id="ARBA00022839"/>
    </source>
</evidence>
<dbReference type="SMART" id="SM00479">
    <property type="entry name" value="EXOIII"/>
    <property type="match status" value="1"/>
</dbReference>
<dbReference type="InterPro" id="IPR013520">
    <property type="entry name" value="Ribonucl_H"/>
</dbReference>
<keyword evidence="1" id="KW-0540">Nuclease</keyword>
<evidence type="ECO:0000313" key="6">
    <source>
        <dbReference type="RefSeq" id="XP_005106385.1"/>
    </source>
</evidence>
<dbReference type="InterPro" id="IPR051274">
    <property type="entry name" value="3-5_Exoribonuclease"/>
</dbReference>
<keyword evidence="2" id="KW-0378">Hydrolase</keyword>
<dbReference type="Proteomes" id="UP000694888">
    <property type="component" value="Unplaced"/>
</dbReference>
<accession>A0ABM0K193</accession>
<dbReference type="PANTHER" id="PTHR23044:SF61">
    <property type="entry name" value="3'-5' EXORIBONUCLEASE 1-RELATED"/>
    <property type="match status" value="1"/>
</dbReference>
<keyword evidence="3" id="KW-0269">Exonuclease</keyword>
<evidence type="ECO:0000256" key="1">
    <source>
        <dbReference type="ARBA" id="ARBA00022722"/>
    </source>
</evidence>
<dbReference type="CDD" id="cd06133">
    <property type="entry name" value="ERI-1_3'hExo_like"/>
    <property type="match status" value="1"/>
</dbReference>
<reference evidence="6" key="1">
    <citation type="submission" date="2025-08" db="UniProtKB">
        <authorList>
            <consortium name="RefSeq"/>
        </authorList>
    </citation>
    <scope>IDENTIFICATION</scope>
</reference>
<name>A0ABM0K193_APLCA</name>
<proteinExistence type="predicted"/>
<dbReference type="PANTHER" id="PTHR23044">
    <property type="entry name" value="3'-5' EXONUCLEASE ERI1-RELATED"/>
    <property type="match status" value="1"/>
</dbReference>
<evidence type="ECO:0000256" key="2">
    <source>
        <dbReference type="ARBA" id="ARBA00022801"/>
    </source>
</evidence>
<dbReference type="Pfam" id="PF00929">
    <property type="entry name" value="RNase_T"/>
    <property type="match status" value="2"/>
</dbReference>